<evidence type="ECO:0000313" key="2">
    <source>
        <dbReference type="EnsemblMetazoa" id="GAUT020101-PA"/>
    </source>
</evidence>
<dbReference type="VEuPathDB" id="VectorBase:GAUT020101"/>
<keyword evidence="1" id="KW-0472">Membrane</keyword>
<dbReference type="AlphaFoldDB" id="A0A1A9UYT4"/>
<organism evidence="2 3">
    <name type="scientific">Glossina austeni</name>
    <name type="common">Savannah tsetse fly</name>
    <dbReference type="NCBI Taxonomy" id="7395"/>
    <lineage>
        <taxon>Eukaryota</taxon>
        <taxon>Metazoa</taxon>
        <taxon>Ecdysozoa</taxon>
        <taxon>Arthropoda</taxon>
        <taxon>Hexapoda</taxon>
        <taxon>Insecta</taxon>
        <taxon>Pterygota</taxon>
        <taxon>Neoptera</taxon>
        <taxon>Endopterygota</taxon>
        <taxon>Diptera</taxon>
        <taxon>Brachycera</taxon>
        <taxon>Muscomorpha</taxon>
        <taxon>Hippoboscoidea</taxon>
        <taxon>Glossinidae</taxon>
        <taxon>Glossina</taxon>
    </lineage>
</organism>
<accession>A0A1A9UYT4</accession>
<keyword evidence="1" id="KW-0812">Transmembrane</keyword>
<dbReference type="EnsemblMetazoa" id="GAUT020101-RA">
    <property type="protein sequence ID" value="GAUT020101-PA"/>
    <property type="gene ID" value="GAUT020101"/>
</dbReference>
<feature type="transmembrane region" description="Helical" evidence="1">
    <location>
        <begin position="137"/>
        <end position="166"/>
    </location>
</feature>
<evidence type="ECO:0000256" key="1">
    <source>
        <dbReference type="SAM" id="Phobius"/>
    </source>
</evidence>
<dbReference type="Proteomes" id="UP000078200">
    <property type="component" value="Unassembled WGS sequence"/>
</dbReference>
<sequence>MSPVEAVAKSFSFVSTTDERLSFEEIFKVYLTIAEPNGSVSLSIESVLGDMTGKNTNHSPPETQPKYWPKQHLSHDPIKAVDSETFKHNQISGSKRRNCAKRALGTSSKASGPLGGMGTVWGQTAEKRSALRTFFHLNCIAIVVEFGALTITIALVFVAVNVIVVVCEVFEVTIVDVATLWLSFMFMSMFKFEFLFINGHRRRVLLTLWVLAQTTMISFAIHCQYADEIS</sequence>
<evidence type="ECO:0000313" key="3">
    <source>
        <dbReference type="Proteomes" id="UP000078200"/>
    </source>
</evidence>
<protein>
    <submittedName>
        <fullName evidence="2">Uncharacterized protein</fullName>
    </submittedName>
</protein>
<proteinExistence type="predicted"/>
<feature type="transmembrane region" description="Helical" evidence="1">
    <location>
        <begin position="204"/>
        <end position="222"/>
    </location>
</feature>
<reference evidence="2" key="1">
    <citation type="submission" date="2020-05" db="UniProtKB">
        <authorList>
            <consortium name="EnsemblMetazoa"/>
        </authorList>
    </citation>
    <scope>IDENTIFICATION</scope>
    <source>
        <strain evidence="2">TTRI</strain>
    </source>
</reference>
<keyword evidence="1" id="KW-1133">Transmembrane helix</keyword>
<name>A0A1A9UYT4_GLOAU</name>
<feature type="transmembrane region" description="Helical" evidence="1">
    <location>
        <begin position="172"/>
        <end position="192"/>
    </location>
</feature>
<keyword evidence="3" id="KW-1185">Reference proteome</keyword>